<feature type="domain" description="PWWP" evidence="4">
    <location>
        <begin position="522"/>
        <end position="582"/>
    </location>
</feature>
<evidence type="ECO:0000256" key="2">
    <source>
        <dbReference type="ARBA" id="ARBA00023163"/>
    </source>
</evidence>
<dbReference type="FunFam" id="2.30.30.140:FF:000036">
    <property type="entry name" value="PWWP domain-containing protein 2A"/>
    <property type="match status" value="1"/>
</dbReference>
<sequence>MAKAEGDVGPHLRGSVLPATVEMVVNEVLVVSVTLGARTFSGVLMDVAKRVGPCEGYDALFPKGEQRPSELILLPQPQASAQPPDSPVADAAQPKEAPEMEQTHLQDSVVKHGQPHAFNLPSSLPWCPTANAVGNGVLLYHESHPLPSPLMLRQSYGQFLVPQPPPRRIKRVKRRTARNDPSKLIVSSITLRPRRVLCEKCKSCITSEKPSGGHGTSKSKADSGRRNSAPCDLIVDDKLRKRRPEDMDPTVKRMRRDCKTNNDGFESDVVHRSPVIKISYNTPQGKGEVVKIPSKVHSANTFGHKKGQQQQQNGKGSPNEGEKWRPTTPTTSDIPAAIPKLRITRPTQHHRHPANAALTTPKIRLRPRGPKNGDSVAVYTAELVGDRAVVTDSPPSEVDSLVRSKSDSVCGEESDGGRFIHLRIKRRSAATESDRETSPRIGASDLSEDSASGNESENESHSASHSDGASSDEFPPEGVMVGHGEREGGRQQRAVPPLTVRVRTADSAITECFTPDGRKVHVGDVVWAKIHGFPWWPACVLGLSPELGPGGQQESGEALVSWFGSHTTSAVSLAKLAPFQESFRARLDRKRKGRYRQAVAEAARATKRLTAEVKAWLAQYKT</sequence>
<dbReference type="PANTHER" id="PTHR16112">
    <property type="entry name" value="METHYL-CPG BINDING PROTEIN, DROSOPHILA"/>
    <property type="match status" value="1"/>
</dbReference>
<dbReference type="KEGG" id="pmrn:116940641"/>
<dbReference type="Pfam" id="PF00855">
    <property type="entry name" value="PWWP"/>
    <property type="match status" value="1"/>
</dbReference>
<accession>A0AAJ7WS30</accession>
<evidence type="ECO:0000259" key="4">
    <source>
        <dbReference type="PROSITE" id="PS50812"/>
    </source>
</evidence>
<dbReference type="GO" id="GO:0003682">
    <property type="term" value="F:chromatin binding"/>
    <property type="evidence" value="ECO:0007669"/>
    <property type="project" value="TreeGrafter"/>
</dbReference>
<feature type="region of interest" description="Disordered" evidence="3">
    <location>
        <begin position="208"/>
        <end position="234"/>
    </location>
</feature>
<dbReference type="SMART" id="SM00293">
    <property type="entry name" value="PWWP"/>
    <property type="match status" value="1"/>
</dbReference>
<name>A0AAJ7WS30_PETMA</name>
<evidence type="ECO:0000256" key="1">
    <source>
        <dbReference type="ARBA" id="ARBA00023015"/>
    </source>
</evidence>
<keyword evidence="1" id="KW-0805">Transcription regulation</keyword>
<dbReference type="Gene3D" id="2.30.30.140">
    <property type="match status" value="1"/>
</dbReference>
<dbReference type="CTD" id="170394"/>
<evidence type="ECO:0000313" key="5">
    <source>
        <dbReference type="Proteomes" id="UP001318040"/>
    </source>
</evidence>
<feature type="region of interest" description="Disordered" evidence="3">
    <location>
        <begin position="77"/>
        <end position="105"/>
    </location>
</feature>
<protein>
    <submittedName>
        <fullName evidence="6">PWWP domain-containing protein 2B</fullName>
    </submittedName>
</protein>
<evidence type="ECO:0000256" key="3">
    <source>
        <dbReference type="SAM" id="MobiDB-lite"/>
    </source>
</evidence>
<dbReference type="RefSeq" id="XP_032806633.1">
    <property type="nucleotide sequence ID" value="XM_032950742.1"/>
</dbReference>
<keyword evidence="5" id="KW-1185">Reference proteome</keyword>
<evidence type="ECO:0000313" key="6">
    <source>
        <dbReference type="RefSeq" id="XP_032806633.1"/>
    </source>
</evidence>
<dbReference type="AlphaFoldDB" id="A0AAJ7WS30"/>
<dbReference type="GO" id="GO:0005634">
    <property type="term" value="C:nucleus"/>
    <property type="evidence" value="ECO:0007669"/>
    <property type="project" value="TreeGrafter"/>
</dbReference>
<dbReference type="PANTHER" id="PTHR16112:SF22">
    <property type="entry name" value="PWWP DOMAIN-CONTAINING 2B"/>
    <property type="match status" value="1"/>
</dbReference>
<gene>
    <name evidence="6" type="primary">PWWP2B</name>
</gene>
<feature type="region of interest" description="Disordered" evidence="3">
    <location>
        <begin position="300"/>
        <end position="374"/>
    </location>
</feature>
<dbReference type="GO" id="GO:0010369">
    <property type="term" value="C:chromocenter"/>
    <property type="evidence" value="ECO:0007669"/>
    <property type="project" value="TreeGrafter"/>
</dbReference>
<proteinExistence type="predicted"/>
<feature type="compositionally biased region" description="Low complexity" evidence="3">
    <location>
        <begin position="77"/>
        <end position="94"/>
    </location>
</feature>
<reference evidence="6" key="1">
    <citation type="submission" date="2025-08" db="UniProtKB">
        <authorList>
            <consortium name="RefSeq"/>
        </authorList>
    </citation>
    <scope>IDENTIFICATION</scope>
    <source>
        <tissue evidence="6">Sperm</tissue>
    </source>
</reference>
<dbReference type="Proteomes" id="UP001318040">
    <property type="component" value="Chromosome 9"/>
</dbReference>
<keyword evidence="2" id="KW-0804">Transcription</keyword>
<dbReference type="GeneID" id="116940641"/>
<dbReference type="SUPFAM" id="SSF63748">
    <property type="entry name" value="Tudor/PWWP/MBT"/>
    <property type="match status" value="1"/>
</dbReference>
<feature type="region of interest" description="Disordered" evidence="3">
    <location>
        <begin position="390"/>
        <end position="414"/>
    </location>
</feature>
<dbReference type="PROSITE" id="PS50812">
    <property type="entry name" value="PWWP"/>
    <property type="match status" value="1"/>
</dbReference>
<feature type="region of interest" description="Disordered" evidence="3">
    <location>
        <begin position="427"/>
        <end position="498"/>
    </location>
</feature>
<organism evidence="5 6">
    <name type="scientific">Petromyzon marinus</name>
    <name type="common">Sea lamprey</name>
    <dbReference type="NCBI Taxonomy" id="7757"/>
    <lineage>
        <taxon>Eukaryota</taxon>
        <taxon>Metazoa</taxon>
        <taxon>Chordata</taxon>
        <taxon>Craniata</taxon>
        <taxon>Vertebrata</taxon>
        <taxon>Cyclostomata</taxon>
        <taxon>Hyperoartia</taxon>
        <taxon>Petromyzontiformes</taxon>
        <taxon>Petromyzontidae</taxon>
        <taxon>Petromyzon</taxon>
    </lineage>
</organism>
<dbReference type="InterPro" id="IPR000313">
    <property type="entry name" value="PWWP_dom"/>
</dbReference>